<organism evidence="1 2">
    <name type="scientific">Nocardioides vastitatis</name>
    <dbReference type="NCBI Taxonomy" id="2568655"/>
    <lineage>
        <taxon>Bacteria</taxon>
        <taxon>Bacillati</taxon>
        <taxon>Actinomycetota</taxon>
        <taxon>Actinomycetes</taxon>
        <taxon>Propionibacteriales</taxon>
        <taxon>Nocardioidaceae</taxon>
        <taxon>Nocardioides</taxon>
    </lineage>
</organism>
<name>A0ABW0ZBZ5_9ACTN</name>
<reference evidence="2" key="1">
    <citation type="journal article" date="2019" name="Int. J. Syst. Evol. Microbiol.">
        <title>The Global Catalogue of Microorganisms (GCM) 10K type strain sequencing project: providing services to taxonomists for standard genome sequencing and annotation.</title>
        <authorList>
            <consortium name="The Broad Institute Genomics Platform"/>
            <consortium name="The Broad Institute Genome Sequencing Center for Infectious Disease"/>
            <person name="Wu L."/>
            <person name="Ma J."/>
        </authorList>
    </citation>
    <scope>NUCLEOTIDE SEQUENCE [LARGE SCALE GENOMIC DNA]</scope>
    <source>
        <strain evidence="2">YIM 94188</strain>
    </source>
</reference>
<evidence type="ECO:0000313" key="2">
    <source>
        <dbReference type="Proteomes" id="UP001596072"/>
    </source>
</evidence>
<accession>A0ABW0ZBZ5</accession>
<keyword evidence="2" id="KW-1185">Reference proteome</keyword>
<evidence type="ECO:0000313" key="1">
    <source>
        <dbReference type="EMBL" id="MFC5728097.1"/>
    </source>
</evidence>
<sequence>MHQRNHRVLVVGRSAPVLVDVVAMLRDRGYGANASNQFDSLLDDYDVREVDLVIFGGMVPPEKKEDLSASILELNPRAGFLQGLGGIAPLLVAQVEEFFGGAAPGVEYDAATRLVRVTLAEAAPVLIEGLWAAFVPEPVAQSVVTFDAMLEPGVHEIPIPSAVPLEGSYLAVRVGEGVSALRIGEPSQSVQRIVAARALPAPAPVTTRFPWDGDVGARPVAG</sequence>
<comment type="caution">
    <text evidence="1">The sequence shown here is derived from an EMBL/GenBank/DDBJ whole genome shotgun (WGS) entry which is preliminary data.</text>
</comment>
<proteinExistence type="predicted"/>
<dbReference type="RefSeq" id="WP_136431751.1">
    <property type="nucleotide sequence ID" value="NZ_JBHSNS010000001.1"/>
</dbReference>
<protein>
    <submittedName>
        <fullName evidence="1">Uncharacterized protein</fullName>
    </submittedName>
</protein>
<gene>
    <name evidence="1" type="ORF">ACFPQB_04160</name>
</gene>
<dbReference type="EMBL" id="JBHSNS010000001">
    <property type="protein sequence ID" value="MFC5728097.1"/>
    <property type="molecule type" value="Genomic_DNA"/>
</dbReference>
<dbReference type="Proteomes" id="UP001596072">
    <property type="component" value="Unassembled WGS sequence"/>
</dbReference>